<sequence length="130" mass="14214">MNENDIAQALGQRLQTLSDAPPIYWDNQDVPKTQARPYLVVQMVPGQSPARISGGRVHTGFMHVTVVSEVGKFATYANETAANIAALFPYELTLPCGTGKLTITTDTQPGPGFRDGSDWRKIVQIDYFAT</sequence>
<dbReference type="InterPro" id="IPR025395">
    <property type="entry name" value="Phage_tail_terminator-like"/>
</dbReference>
<dbReference type="Proteomes" id="UP000831019">
    <property type="component" value="Chromosome"/>
</dbReference>
<accession>A0ABY3ZIW6</accession>
<proteinExistence type="predicted"/>
<dbReference type="RefSeq" id="WP_243262870.1">
    <property type="nucleotide sequence ID" value="NZ_CP085144.1"/>
</dbReference>
<evidence type="ECO:0008006" key="3">
    <source>
        <dbReference type="Google" id="ProtNLM"/>
    </source>
</evidence>
<dbReference type="Pfam" id="PF13554">
    <property type="entry name" value="Phage_tail_terminator_5"/>
    <property type="match status" value="1"/>
</dbReference>
<keyword evidence="2" id="KW-1185">Reference proteome</keyword>
<protein>
    <recommendedName>
        <fullName evidence="3">DUF3168 domain-containing protein</fullName>
    </recommendedName>
</protein>
<organism evidence="1 2">
    <name type="scientific">Sulfitobacter dubius</name>
    <dbReference type="NCBI Taxonomy" id="218673"/>
    <lineage>
        <taxon>Bacteria</taxon>
        <taxon>Pseudomonadati</taxon>
        <taxon>Pseudomonadota</taxon>
        <taxon>Alphaproteobacteria</taxon>
        <taxon>Rhodobacterales</taxon>
        <taxon>Roseobacteraceae</taxon>
        <taxon>Sulfitobacter</taxon>
    </lineage>
</organism>
<evidence type="ECO:0000313" key="1">
    <source>
        <dbReference type="EMBL" id="UOA14521.1"/>
    </source>
</evidence>
<dbReference type="Gene3D" id="3.30.2000.20">
    <property type="match status" value="1"/>
</dbReference>
<reference evidence="2" key="1">
    <citation type="journal article" date="2022" name="Microorganisms">
        <title>Beyond the ABCs#Discovery of Three New Plasmid Types in Rhodobacterales (RepQ, RepY, RepW).</title>
        <authorList>
            <person name="Freese H.M."/>
            <person name="Ringel V."/>
            <person name="Overmann J."/>
            <person name="Petersen J."/>
        </authorList>
    </citation>
    <scope>NUCLEOTIDE SEQUENCE [LARGE SCALE GENOMIC DNA]</scope>
    <source>
        <strain evidence="2">DSM 109990</strain>
    </source>
</reference>
<dbReference type="EMBL" id="CP085144">
    <property type="protein sequence ID" value="UOA14521.1"/>
    <property type="molecule type" value="Genomic_DNA"/>
</dbReference>
<evidence type="ECO:0000313" key="2">
    <source>
        <dbReference type="Proteomes" id="UP000831019"/>
    </source>
</evidence>
<name>A0ABY3ZIW6_9RHOB</name>
<gene>
    <name evidence="1" type="ORF">DSM109990_01327</name>
</gene>